<name>A0A085N5Z0_9BILA</name>
<dbReference type="PIRSF" id="PIRSF016281">
    <property type="entry name" value="EIF-3_zeta"/>
    <property type="match status" value="1"/>
</dbReference>
<proteinExistence type="inferred from homology"/>
<keyword evidence="1" id="KW-0963">Cytoplasm</keyword>
<evidence type="ECO:0000256" key="1">
    <source>
        <dbReference type="ARBA" id="ARBA00022490"/>
    </source>
</evidence>
<dbReference type="Proteomes" id="UP000030764">
    <property type="component" value="Unassembled WGS sequence"/>
</dbReference>
<dbReference type="Proteomes" id="UP000030758">
    <property type="component" value="Unassembled WGS sequence"/>
</dbReference>
<reference evidence="8 9" key="1">
    <citation type="journal article" date="2014" name="Nat. Genet.">
        <title>Genome and transcriptome of the porcine whipworm Trichuris suis.</title>
        <authorList>
            <person name="Jex A.R."/>
            <person name="Nejsum P."/>
            <person name="Schwarz E.M."/>
            <person name="Hu L."/>
            <person name="Young N.D."/>
            <person name="Hall R.S."/>
            <person name="Korhonen P.K."/>
            <person name="Liao S."/>
            <person name="Thamsborg S."/>
            <person name="Xia J."/>
            <person name="Xu P."/>
            <person name="Wang S."/>
            <person name="Scheerlinck J.P."/>
            <person name="Hofmann A."/>
            <person name="Sternberg P.W."/>
            <person name="Wang J."/>
            <person name="Gasser R.B."/>
        </authorList>
    </citation>
    <scope>NUCLEOTIDE SEQUENCE [LARGE SCALE GENOMIC DNA]</scope>
    <source>
        <strain evidence="8">DCEP-RM93F</strain>
        <strain evidence="7">DCEP-RM93M</strain>
    </source>
</reference>
<evidence type="ECO:0000256" key="4">
    <source>
        <dbReference type="ARBA" id="ARBA00022917"/>
    </source>
</evidence>
<dbReference type="GO" id="GO:0003723">
    <property type="term" value="F:RNA binding"/>
    <property type="evidence" value="ECO:0007669"/>
    <property type="project" value="UniProtKB-KW"/>
</dbReference>
<feature type="region of interest" description="Disordered" evidence="6">
    <location>
        <begin position="102"/>
        <end position="140"/>
    </location>
</feature>
<dbReference type="GO" id="GO:0003743">
    <property type="term" value="F:translation initiation factor activity"/>
    <property type="evidence" value="ECO:0007669"/>
    <property type="project" value="UniProtKB-KW"/>
</dbReference>
<evidence type="ECO:0000313" key="7">
    <source>
        <dbReference type="EMBL" id="KFD54550.1"/>
    </source>
</evidence>
<evidence type="ECO:0000313" key="8">
    <source>
        <dbReference type="EMBL" id="KFD64886.1"/>
    </source>
</evidence>
<dbReference type="Pfam" id="PF05091">
    <property type="entry name" value="eIF-3_zeta"/>
    <property type="match status" value="1"/>
</dbReference>
<evidence type="ECO:0000256" key="3">
    <source>
        <dbReference type="ARBA" id="ARBA00022884"/>
    </source>
</evidence>
<keyword evidence="3" id="KW-0694">RNA-binding</keyword>
<dbReference type="EMBL" id="KL363206">
    <property type="protein sequence ID" value="KFD54550.1"/>
    <property type="molecule type" value="Genomic_DNA"/>
</dbReference>
<dbReference type="AlphaFoldDB" id="A0A085N5Z0"/>
<dbReference type="PANTHER" id="PTHR12399:SF0">
    <property type="entry name" value="EUKARYOTIC TRANSLATION INITIATION FACTOR 3 SUBUNIT D"/>
    <property type="match status" value="1"/>
</dbReference>
<accession>A0A085N5Z0</accession>
<dbReference type="GO" id="GO:0005852">
    <property type="term" value="C:eukaryotic translation initiation factor 3 complex"/>
    <property type="evidence" value="ECO:0007669"/>
    <property type="project" value="InterPro"/>
</dbReference>
<feature type="non-terminal residue" evidence="8">
    <location>
        <position position="560"/>
    </location>
</feature>
<dbReference type="HAMAP" id="MF_03003">
    <property type="entry name" value="eIF3d"/>
    <property type="match status" value="1"/>
</dbReference>
<keyword evidence="2" id="KW-0396">Initiation factor</keyword>
<dbReference type="EMBL" id="KL367548">
    <property type="protein sequence ID" value="KFD64886.1"/>
    <property type="molecule type" value="Genomic_DNA"/>
</dbReference>
<gene>
    <name evidence="7" type="ORF">M513_04495</name>
    <name evidence="8" type="ORF">M514_04495</name>
</gene>
<organism evidence="8">
    <name type="scientific">Trichuris suis</name>
    <name type="common">pig whipworm</name>
    <dbReference type="NCBI Taxonomy" id="68888"/>
    <lineage>
        <taxon>Eukaryota</taxon>
        <taxon>Metazoa</taxon>
        <taxon>Ecdysozoa</taxon>
        <taxon>Nematoda</taxon>
        <taxon>Enoplea</taxon>
        <taxon>Dorylaimia</taxon>
        <taxon>Trichinellida</taxon>
        <taxon>Trichuridae</taxon>
        <taxon>Trichuris</taxon>
    </lineage>
</organism>
<evidence type="ECO:0000313" key="9">
    <source>
        <dbReference type="Proteomes" id="UP000030764"/>
    </source>
</evidence>
<protein>
    <recommendedName>
        <fullName evidence="5">Eukaryotic translation initiation factor 3 subunit p66</fullName>
    </recommendedName>
</protein>
<keyword evidence="9" id="KW-1185">Reference proteome</keyword>
<evidence type="ECO:0000256" key="2">
    <source>
        <dbReference type="ARBA" id="ARBA00022540"/>
    </source>
</evidence>
<dbReference type="PANTHER" id="PTHR12399">
    <property type="entry name" value="EUKARYOTIC TRANSLATION INITIATION FACTOR 3 SUBUNIT 7"/>
    <property type="match status" value="1"/>
</dbReference>
<dbReference type="InterPro" id="IPR007783">
    <property type="entry name" value="eIF3d"/>
</dbReference>
<evidence type="ECO:0000256" key="5">
    <source>
        <dbReference type="ARBA" id="ARBA00033202"/>
    </source>
</evidence>
<feature type="compositionally biased region" description="Polar residues" evidence="6">
    <location>
        <begin position="116"/>
        <end position="130"/>
    </location>
</feature>
<keyword evidence="4" id="KW-0648">Protein biosynthesis</keyword>
<sequence length="560" mass="64346">MSNVRGTQLRPLKDCLVKLSINTNGWGPTGVPEAFRNLPYQEFDRFERISKVADWSANVTGKDERNRLTGSSRQAINQAYVYQQEEEESLFQVVDNRRMPKPALSRAGTIKLAQQGRASSDRPSQISNKTSKNREKDRHSQLRLLQKQFQLRQRYGNNRSVPQTKARQPSVQVKADWEVVEEFDLQRLQKLKLPGVGAGEDISNERYGTLEYYDPRYDRRLSGRNEIPLQRVHRVFFTVTTTDDPVIEKNKTYTVFGTDILIATIMTCNRSVYSWDVVIHRVGSRKLFFDKRLASDLDYPTVSETATEPPQEEGNTINSPTNLAMEAMYINQNFSQQGEDKFQFDHPELPYSDNESPIDNVASKGYRYRKWDLGNEIILVCRCEHDGVLLGPDGTSVQFLTIKAFNEWDHRIAGGIDWRSKIDTQRGAILATELKNNSCKLAKWTIQAMLAGSQYLKFGYISRIHPRDSSKHVILGIQQFKTTEFAMQINLNMDTAWGILRCIIDKCLSLPPGKYLLMKDPNKPLLLLYKVNAEEFEDEDTDGVITQRDDCEELKAYSQR</sequence>
<evidence type="ECO:0000256" key="6">
    <source>
        <dbReference type="SAM" id="MobiDB-lite"/>
    </source>
</evidence>